<accession>A0A4R3JW11</accession>
<reference evidence="1 2" key="1">
    <citation type="submission" date="2019-03" db="EMBL/GenBank/DDBJ databases">
        <title>Genomic Encyclopedia of Type Strains, Phase IV (KMG-IV): sequencing the most valuable type-strain genomes for metagenomic binning, comparative biology and taxonomic classification.</title>
        <authorList>
            <person name="Goeker M."/>
        </authorList>
    </citation>
    <scope>NUCLEOTIDE SEQUENCE [LARGE SCALE GENOMIC DNA]</scope>
    <source>
        <strain evidence="1 2">DSM 103923</strain>
    </source>
</reference>
<dbReference type="RefSeq" id="WP_126463409.1">
    <property type="nucleotide sequence ID" value="NZ_AP018721.1"/>
</dbReference>
<evidence type="ECO:0000313" key="1">
    <source>
        <dbReference type="EMBL" id="TCS72384.1"/>
    </source>
</evidence>
<dbReference type="AlphaFoldDB" id="A0A4R3JW11"/>
<comment type="caution">
    <text evidence="1">The sequence shown here is derived from an EMBL/GenBank/DDBJ whole genome shotgun (WGS) entry which is preliminary data.</text>
</comment>
<proteinExistence type="predicted"/>
<organism evidence="1 2">
    <name type="scientific">Sulfuritortus calidifontis</name>
    <dbReference type="NCBI Taxonomy" id="1914471"/>
    <lineage>
        <taxon>Bacteria</taxon>
        <taxon>Pseudomonadati</taxon>
        <taxon>Pseudomonadota</taxon>
        <taxon>Betaproteobacteria</taxon>
        <taxon>Nitrosomonadales</taxon>
        <taxon>Thiobacillaceae</taxon>
        <taxon>Sulfuritortus</taxon>
    </lineage>
</organism>
<dbReference type="Proteomes" id="UP000295135">
    <property type="component" value="Unassembled WGS sequence"/>
</dbReference>
<name>A0A4R3JW11_9PROT</name>
<sequence>MEISVYRDQALSSEARTLAAATYNLAHSLLARSPSGVVFVPIRSMQMLAIIDREEFVFLDGQYKSWVEIAWQHFQPQARCALDAPVPYQLVIYHPDGEKNLGRLLVEFPKALQALSGKQRPDGPARLLKFEAKRPAGA</sequence>
<dbReference type="EMBL" id="SLZY01000005">
    <property type="protein sequence ID" value="TCS72384.1"/>
    <property type="molecule type" value="Genomic_DNA"/>
</dbReference>
<keyword evidence="2" id="KW-1185">Reference proteome</keyword>
<protein>
    <submittedName>
        <fullName evidence="1">Uncharacterized protein</fullName>
    </submittedName>
</protein>
<evidence type="ECO:0000313" key="2">
    <source>
        <dbReference type="Proteomes" id="UP000295135"/>
    </source>
</evidence>
<gene>
    <name evidence="1" type="ORF">EDC61_10538</name>
</gene>
<dbReference type="OrthoDB" id="5296242at2"/>